<evidence type="ECO:0000256" key="1">
    <source>
        <dbReference type="SAM" id="Phobius"/>
    </source>
</evidence>
<keyword evidence="3" id="KW-1185">Reference proteome</keyword>
<evidence type="ECO:0000313" key="3">
    <source>
        <dbReference type="Proteomes" id="UP000266861"/>
    </source>
</evidence>
<keyword evidence="1" id="KW-1133">Transmembrane helix</keyword>
<dbReference type="Proteomes" id="UP000266861">
    <property type="component" value="Unassembled WGS sequence"/>
</dbReference>
<accession>A0A397JGJ8</accession>
<name>A0A397JGJ8_9GLOM</name>
<dbReference type="EMBL" id="PQFF01000032">
    <property type="protein sequence ID" value="RHZ87475.1"/>
    <property type="molecule type" value="Genomic_DNA"/>
</dbReference>
<evidence type="ECO:0000313" key="2">
    <source>
        <dbReference type="EMBL" id="RHZ87475.1"/>
    </source>
</evidence>
<protein>
    <submittedName>
        <fullName evidence="2">Uncharacterized protein</fullName>
    </submittedName>
</protein>
<dbReference type="AlphaFoldDB" id="A0A397JGJ8"/>
<keyword evidence="1" id="KW-0812">Transmembrane</keyword>
<proteinExistence type="predicted"/>
<comment type="caution">
    <text evidence="2">The sequence shown here is derived from an EMBL/GenBank/DDBJ whole genome shotgun (WGS) entry which is preliminary data.</text>
</comment>
<organism evidence="2 3">
    <name type="scientific">Diversispora epigaea</name>
    <dbReference type="NCBI Taxonomy" id="1348612"/>
    <lineage>
        <taxon>Eukaryota</taxon>
        <taxon>Fungi</taxon>
        <taxon>Fungi incertae sedis</taxon>
        <taxon>Mucoromycota</taxon>
        <taxon>Glomeromycotina</taxon>
        <taxon>Glomeromycetes</taxon>
        <taxon>Diversisporales</taxon>
        <taxon>Diversisporaceae</taxon>
        <taxon>Diversispora</taxon>
    </lineage>
</organism>
<feature type="transmembrane region" description="Helical" evidence="1">
    <location>
        <begin position="307"/>
        <end position="330"/>
    </location>
</feature>
<keyword evidence="1" id="KW-0472">Membrane</keyword>
<dbReference type="OrthoDB" id="2403390at2759"/>
<feature type="transmembrane region" description="Helical" evidence="1">
    <location>
        <begin position="284"/>
        <end position="301"/>
    </location>
</feature>
<gene>
    <name evidence="2" type="ORF">Glove_34g61</name>
</gene>
<reference evidence="2 3" key="1">
    <citation type="submission" date="2018-08" db="EMBL/GenBank/DDBJ databases">
        <title>Genome and evolution of the arbuscular mycorrhizal fungus Diversispora epigaea (formerly Glomus versiforme) and its bacterial endosymbionts.</title>
        <authorList>
            <person name="Sun X."/>
            <person name="Fei Z."/>
            <person name="Harrison M."/>
        </authorList>
    </citation>
    <scope>NUCLEOTIDE SEQUENCE [LARGE SCALE GENOMIC DNA]</scope>
    <source>
        <strain evidence="2 3">IT104</strain>
    </source>
</reference>
<sequence>MSDKELEGQVCRLLLKTIQKETITELIPNRVYVKAAQITKSKVLSATLRETEDRGNFIFDWDHNDLLGYLIQTSARLHRHLIPIYIRRDDHLRYSFQYARDLRNQNEYNLKSEFIKNIKTLLPGFENLFATDWTISEGEDRGGILQQQQGQGQGLGFGFGVGGGGGGILVGGVQGQVQGQAQGVQGQVQGQGDSGNLVFISNVGILAIVEVKHVVPSTGSSSQEIRRQIKEKTKRLKTEISRKSGLVTLGVMYTNEDEHSRLQFVNKIDRSIAFSVAEYTRRRAFKSMVIIGGILIYLVVYTEVNMVALLGLIVWSICLLVMAFLFLSCVRFNQP</sequence>